<dbReference type="EMBL" id="BAABGU010000018">
    <property type="protein sequence ID" value="GAA4572377.1"/>
    <property type="molecule type" value="Genomic_DNA"/>
</dbReference>
<comment type="caution">
    <text evidence="1">The sequence shown here is derived from an EMBL/GenBank/DDBJ whole genome shotgun (WGS) entry which is preliminary data.</text>
</comment>
<reference evidence="2" key="1">
    <citation type="journal article" date="2019" name="Int. J. Syst. Evol. Microbiol.">
        <title>The Global Catalogue of Microorganisms (GCM) 10K type strain sequencing project: providing services to taxonomists for standard genome sequencing and annotation.</title>
        <authorList>
            <consortium name="The Broad Institute Genomics Platform"/>
            <consortium name="The Broad Institute Genome Sequencing Center for Infectious Disease"/>
            <person name="Wu L."/>
            <person name="Ma J."/>
        </authorList>
    </citation>
    <scope>NUCLEOTIDE SEQUENCE [LARGE SCALE GENOMIC DNA]</scope>
    <source>
        <strain evidence="2">JCM 3175</strain>
    </source>
</reference>
<organism evidence="1 2">
    <name type="scientific">Micromonospora coerulea</name>
    <dbReference type="NCBI Taxonomy" id="47856"/>
    <lineage>
        <taxon>Bacteria</taxon>
        <taxon>Bacillati</taxon>
        <taxon>Actinomycetota</taxon>
        <taxon>Actinomycetes</taxon>
        <taxon>Micromonosporales</taxon>
        <taxon>Micromonosporaceae</taxon>
        <taxon>Micromonospora</taxon>
    </lineage>
</organism>
<dbReference type="Gene3D" id="3.40.50.880">
    <property type="match status" value="1"/>
</dbReference>
<dbReference type="RefSeq" id="WP_346120856.1">
    <property type="nucleotide sequence ID" value="NZ_BAABGU010000018.1"/>
</dbReference>
<protein>
    <recommendedName>
        <fullName evidence="3">Beta-galactosidase trimerisation domain-containing protein</fullName>
    </recommendedName>
</protein>
<dbReference type="InterPro" id="IPR029062">
    <property type="entry name" value="Class_I_gatase-like"/>
</dbReference>
<evidence type="ECO:0000313" key="2">
    <source>
        <dbReference type="Proteomes" id="UP001500307"/>
    </source>
</evidence>
<proteinExistence type="predicted"/>
<dbReference type="Proteomes" id="UP001500307">
    <property type="component" value="Unassembled WGS sequence"/>
</dbReference>
<dbReference type="CDD" id="cd03143">
    <property type="entry name" value="A4_beta-galactosidase_middle_domain"/>
    <property type="match status" value="1"/>
</dbReference>
<evidence type="ECO:0000313" key="1">
    <source>
        <dbReference type="EMBL" id="GAA4572377.1"/>
    </source>
</evidence>
<evidence type="ECO:0008006" key="3">
    <source>
        <dbReference type="Google" id="ProtNLM"/>
    </source>
</evidence>
<accession>A0ABP8SQT9</accession>
<dbReference type="SUPFAM" id="SSF51445">
    <property type="entry name" value="(Trans)glycosidases"/>
    <property type="match status" value="1"/>
</dbReference>
<dbReference type="Gene3D" id="3.20.20.80">
    <property type="entry name" value="Glycosidases"/>
    <property type="match status" value="1"/>
</dbReference>
<sequence length="691" mass="77288">MQRGVYFDAWFPRQHCYHPSLPPRRLRMVDELVDYRATVLVWASMGGGSLALPYLEQEAFGPVDARSRFYGFVNDSEFIAACHERGIKVLGIIFEAQGWEFPVELTDQEDAVLALNELRGVGKRDWMGLREFSSNRYPRLWKPVEHYFPGGLVNSDGDPVTDLIEECVARDIHGRPCHAHWVECPDREHQCFYMDRNNPVWREYLKAVIRIQVDAGVDGIQLDEAELPMGAFQYGACFCKDCMKGFRAHLQGLKPSEVDVVLDGVDLETFHYGDWLLAQGYDFKSDRESTPLFGDYYAFQCLSIKRYFAELADYAREYARSRGREIIVSGNFFNLEPMYLALADDVDLVITEMRNTTYRQPDWYRYVAAFAGDKDVVVVENPYGGVVPELIDLLGKGKGYDLFRLSLFEAAAMGSNMSVPYGSWMGSVIEDSFYAPHELASGIQAFLADHEQLFARRTANDVAVVFSVESTRELIGKADAGDNTTNARDESVVVPYRVVTKTLSDAAVPYDVVIWPDGVTAPDRSSTKALLRYSTVILPDVFALTEGQVAAVEGYLAAGGTVVVTDRVASSLPRHAGVRTARRAVLDELLPHGRQVETTVSAAANVQHLADGSYALHLVNYDYDRDADAVRALTDVPLRVRLPKDREHATVVASDGTRTPLQVVREESAHVVRLDSLGVYAIVVFHDGELP</sequence>
<dbReference type="InterPro" id="IPR017853">
    <property type="entry name" value="GH"/>
</dbReference>
<keyword evidence="2" id="KW-1185">Reference proteome</keyword>
<name>A0ABP8SQT9_9ACTN</name>
<gene>
    <name evidence="1" type="ORF">GCM10023176_35190</name>
</gene>